<dbReference type="Proteomes" id="UP001497525">
    <property type="component" value="Unassembled WGS sequence"/>
</dbReference>
<dbReference type="PANTHER" id="PTHR36978:SF4">
    <property type="entry name" value="P-LOOP CONTAINING NUCLEOSIDE TRIPHOSPHATE HYDROLASE PROTEIN"/>
    <property type="match status" value="1"/>
</dbReference>
<dbReference type="InterPro" id="IPR040632">
    <property type="entry name" value="Sulfotransfer_4"/>
</dbReference>
<protein>
    <recommendedName>
        <fullName evidence="4">NAD dependent epimerase/dehydratase</fullName>
    </recommendedName>
</protein>
<accession>A0AAV2T101</accession>
<organism evidence="2 3">
    <name type="scientific">Calicophoron daubneyi</name>
    <name type="common">Rumen fluke</name>
    <name type="synonym">Paramphistomum daubneyi</name>
    <dbReference type="NCBI Taxonomy" id="300641"/>
    <lineage>
        <taxon>Eukaryota</taxon>
        <taxon>Metazoa</taxon>
        <taxon>Spiralia</taxon>
        <taxon>Lophotrochozoa</taxon>
        <taxon>Platyhelminthes</taxon>
        <taxon>Trematoda</taxon>
        <taxon>Digenea</taxon>
        <taxon>Plagiorchiida</taxon>
        <taxon>Pronocephalata</taxon>
        <taxon>Paramphistomoidea</taxon>
        <taxon>Paramphistomidae</taxon>
        <taxon>Calicophoron</taxon>
    </lineage>
</organism>
<sequence>MELRNREPLLVIGAGCGRTGTKSLQIALEMLYGRKCYHMTELIDNHRDHALKWIQVDKMVSESEDGRIDGSIFGEIFDGYVCTVDFPGCTYFKQLMDTYPDAKVILTVRDAKSWTESVRSTIMRKKVFLPQTWGQRLVKWYLHGRHFLEMERKFFRRTFGEDIANTDNEEVMRAFNSWNEKVRNTVPADRLLVFNVRDGWKPLFEFLGQPIPPHPFPHVNKREEFKSRFMSFDSMSFLVERLVPSLLVAFVGLIVYVNYGS</sequence>
<comment type="caution">
    <text evidence="2">The sequence shown here is derived from an EMBL/GenBank/DDBJ whole genome shotgun (WGS) entry which is preliminary data.</text>
</comment>
<dbReference type="EMBL" id="CAXLJL010000062">
    <property type="protein sequence ID" value="CAL5130345.1"/>
    <property type="molecule type" value="Genomic_DNA"/>
</dbReference>
<evidence type="ECO:0000313" key="3">
    <source>
        <dbReference type="Proteomes" id="UP001497525"/>
    </source>
</evidence>
<evidence type="ECO:0008006" key="4">
    <source>
        <dbReference type="Google" id="ProtNLM"/>
    </source>
</evidence>
<evidence type="ECO:0000256" key="1">
    <source>
        <dbReference type="SAM" id="Phobius"/>
    </source>
</evidence>
<keyword evidence="1" id="KW-0472">Membrane</keyword>
<gene>
    <name evidence="2" type="ORF">CDAUBV1_LOCUS1960</name>
</gene>
<reference evidence="2" key="1">
    <citation type="submission" date="2024-06" db="EMBL/GenBank/DDBJ databases">
        <authorList>
            <person name="Liu X."/>
            <person name="Lenzi L."/>
            <person name="Haldenby T S."/>
            <person name="Uol C."/>
        </authorList>
    </citation>
    <scope>NUCLEOTIDE SEQUENCE</scope>
</reference>
<dbReference type="PANTHER" id="PTHR36978">
    <property type="entry name" value="P-LOOP CONTAINING NUCLEOTIDE TRIPHOSPHATE HYDROLASE"/>
    <property type="match status" value="1"/>
</dbReference>
<keyword evidence="1" id="KW-0812">Transmembrane</keyword>
<feature type="transmembrane region" description="Helical" evidence="1">
    <location>
        <begin position="238"/>
        <end position="259"/>
    </location>
</feature>
<name>A0AAV2T101_CALDB</name>
<dbReference type="InterPro" id="IPR027417">
    <property type="entry name" value="P-loop_NTPase"/>
</dbReference>
<keyword evidence="1" id="KW-1133">Transmembrane helix</keyword>
<dbReference type="Pfam" id="PF17784">
    <property type="entry name" value="Sulfotransfer_4"/>
    <property type="match status" value="1"/>
</dbReference>
<evidence type="ECO:0000313" key="2">
    <source>
        <dbReference type="EMBL" id="CAL5130345.1"/>
    </source>
</evidence>
<dbReference type="SUPFAM" id="SSF52540">
    <property type="entry name" value="P-loop containing nucleoside triphosphate hydrolases"/>
    <property type="match status" value="1"/>
</dbReference>
<dbReference type="AlphaFoldDB" id="A0AAV2T101"/>
<proteinExistence type="predicted"/>
<dbReference type="Gene3D" id="3.40.50.300">
    <property type="entry name" value="P-loop containing nucleotide triphosphate hydrolases"/>
    <property type="match status" value="1"/>
</dbReference>